<evidence type="ECO:0000259" key="2">
    <source>
        <dbReference type="SMART" id="SM00471"/>
    </source>
</evidence>
<dbReference type="Proteomes" id="UP001442841">
    <property type="component" value="Chromosome"/>
</dbReference>
<protein>
    <submittedName>
        <fullName evidence="3">dGTP triphosphohydrolase</fullName>
    </submittedName>
</protein>
<dbReference type="NCBIfam" id="TIGR01353">
    <property type="entry name" value="dGTP_triPase"/>
    <property type="match status" value="1"/>
</dbReference>
<keyword evidence="4" id="KW-1185">Reference proteome</keyword>
<dbReference type="CDD" id="cd00077">
    <property type="entry name" value="HDc"/>
    <property type="match status" value="1"/>
</dbReference>
<dbReference type="RefSeq" id="WP_425307224.1">
    <property type="nucleotide sequence ID" value="NZ_CP154795.1"/>
</dbReference>
<organism evidence="3 4">
    <name type="scientific">Ammonicoccus fulvus</name>
    <dbReference type="NCBI Taxonomy" id="3138240"/>
    <lineage>
        <taxon>Bacteria</taxon>
        <taxon>Bacillati</taxon>
        <taxon>Actinomycetota</taxon>
        <taxon>Actinomycetes</taxon>
        <taxon>Propionibacteriales</taxon>
        <taxon>Propionibacteriaceae</taxon>
        <taxon>Ammonicoccus</taxon>
    </lineage>
</organism>
<feature type="domain" description="HD/PDEase" evidence="2">
    <location>
        <begin position="71"/>
        <end position="268"/>
    </location>
</feature>
<sequence>MAEQALSERSPEELAEVRVVRRRPESQLWQPLTAGAESEFRVDLERLRFAPAFSRLADVTQVVNADSTNSVVHNRLSHSIKVTALARALAVGVREIAAPEDVARWGGLDHVVAQAGAVAHDLGHPPFGHNGERTLDRLAREDFGLADGFEGNAQTFRILTELEVHGNGVDGLNLTAASRAAVLKYPWGRLHVPTPHPATWNDPPRGANAGAYGSGAAKFNAYVLDLTEMIALIESFALPPGRQTLECNVMDLADDIAYSLHDLEDFHRSGVLQFSPISGEFRAWLADIREWAEMPQERLNRLWRQPGAGLERMRRNAAEKDGWVYDDEVFREAVEVIGRELVDGVLVMPYDGSRSADSIISDFIGRWIDNFSSAVVMNPDPGCAREPVVTVKPLEWHQIQVLKFVHQYFVLHRPDLAMVQRGQSLILAELVHTFDEWLSDRFDAMRAPRRLLELVELAEQGYHRVREQHPEWLDGHTQDSEIARMARGRGVIDFVAGLSDSQALGYAGRLGPGSGILWASGVL</sequence>
<dbReference type="EMBL" id="CP154795">
    <property type="protein sequence ID" value="XAN05791.1"/>
    <property type="molecule type" value="Genomic_DNA"/>
</dbReference>
<dbReference type="InterPro" id="IPR050135">
    <property type="entry name" value="dGTPase-like"/>
</dbReference>
<dbReference type="Gene3D" id="1.10.3210.10">
    <property type="entry name" value="Hypothetical protein af1432"/>
    <property type="match status" value="1"/>
</dbReference>
<dbReference type="SUPFAM" id="SSF109604">
    <property type="entry name" value="HD-domain/PDEase-like"/>
    <property type="match status" value="1"/>
</dbReference>
<dbReference type="PANTHER" id="PTHR11373:SF32">
    <property type="entry name" value="DEOXYGUANOSINETRIPHOSPHATE TRIPHOSPHOHYDROLASE"/>
    <property type="match status" value="1"/>
</dbReference>
<dbReference type="Pfam" id="PF01966">
    <property type="entry name" value="HD"/>
    <property type="match status" value="1"/>
</dbReference>
<proteinExistence type="predicted"/>
<reference evidence="3 4" key="1">
    <citation type="submission" date="2024-04" db="EMBL/GenBank/DDBJ databases">
        <title>Isolation of an actinomycete strain from pig manure.</title>
        <authorList>
            <person name="Gong T."/>
            <person name="Yu Z."/>
            <person name="An M."/>
            <person name="Wei C."/>
            <person name="Yang W."/>
            <person name="Liu L."/>
        </authorList>
    </citation>
    <scope>NUCLEOTIDE SEQUENCE [LARGE SCALE GENOMIC DNA]</scope>
    <source>
        <strain evidence="3 4">ZF39</strain>
    </source>
</reference>
<dbReference type="PANTHER" id="PTHR11373">
    <property type="entry name" value="DEOXYNUCLEOSIDE TRIPHOSPHATE TRIPHOSPHOHYDROLASE"/>
    <property type="match status" value="1"/>
</dbReference>
<dbReference type="SMART" id="SM00471">
    <property type="entry name" value="HDc"/>
    <property type="match status" value="1"/>
</dbReference>
<gene>
    <name evidence="3" type="primary">dgt</name>
    <name evidence="3" type="ORF">AADG42_00205</name>
</gene>
<evidence type="ECO:0000256" key="1">
    <source>
        <dbReference type="ARBA" id="ARBA00022801"/>
    </source>
</evidence>
<accession>A0ABZ3FII8</accession>
<evidence type="ECO:0000313" key="4">
    <source>
        <dbReference type="Proteomes" id="UP001442841"/>
    </source>
</evidence>
<evidence type="ECO:0000313" key="3">
    <source>
        <dbReference type="EMBL" id="XAN05791.1"/>
    </source>
</evidence>
<dbReference type="InterPro" id="IPR003607">
    <property type="entry name" value="HD/PDEase_dom"/>
</dbReference>
<dbReference type="InterPro" id="IPR006674">
    <property type="entry name" value="HD_domain"/>
</dbReference>
<name>A0ABZ3FII8_9ACTN</name>
<keyword evidence="1" id="KW-0378">Hydrolase</keyword>
<dbReference type="InterPro" id="IPR006261">
    <property type="entry name" value="dGTPase"/>
</dbReference>